<dbReference type="InterPro" id="IPR000868">
    <property type="entry name" value="Isochorismatase-like_dom"/>
</dbReference>
<feature type="domain" description="Isochorismatase-like" evidence="2">
    <location>
        <begin position="23"/>
        <end position="209"/>
    </location>
</feature>
<dbReference type="PANTHER" id="PTHR43540">
    <property type="entry name" value="PEROXYUREIDOACRYLATE/UREIDOACRYLATE AMIDOHYDROLASE-RELATED"/>
    <property type="match status" value="1"/>
</dbReference>
<dbReference type="InterPro" id="IPR050272">
    <property type="entry name" value="Isochorismatase-like_hydrls"/>
</dbReference>
<evidence type="ECO:0000313" key="4">
    <source>
        <dbReference type="Proteomes" id="UP000013063"/>
    </source>
</evidence>
<dbReference type="InterPro" id="IPR036380">
    <property type="entry name" value="Isochorismatase-like_sf"/>
</dbReference>
<dbReference type="EMBL" id="APMP01000001">
    <property type="protein sequence ID" value="ENZ83929.1"/>
    <property type="molecule type" value="Genomic_DNA"/>
</dbReference>
<dbReference type="PATRIC" id="fig|1292034.3.peg.435"/>
<dbReference type="RefSeq" id="WP_004615512.1">
    <property type="nucleotide sequence ID" value="NZ_APMP01000001.1"/>
</dbReference>
<dbReference type="GO" id="GO:0016787">
    <property type="term" value="F:hydrolase activity"/>
    <property type="evidence" value="ECO:0007669"/>
    <property type="project" value="UniProtKB-KW"/>
</dbReference>
<proteinExistence type="predicted"/>
<keyword evidence="1" id="KW-0378">Hydrolase</keyword>
<organism evidence="3 4">
    <name type="scientific">Caulobacter vibrioides OR37</name>
    <dbReference type="NCBI Taxonomy" id="1292034"/>
    <lineage>
        <taxon>Bacteria</taxon>
        <taxon>Pseudomonadati</taxon>
        <taxon>Pseudomonadota</taxon>
        <taxon>Alphaproteobacteria</taxon>
        <taxon>Caulobacterales</taxon>
        <taxon>Caulobacteraceae</taxon>
        <taxon>Caulobacter</taxon>
    </lineage>
</organism>
<dbReference type="eggNOG" id="COG1335">
    <property type="taxonomic scope" value="Bacteria"/>
</dbReference>
<keyword evidence="4" id="KW-1185">Reference proteome</keyword>
<dbReference type="STRING" id="1292034.OR37_00437"/>
<protein>
    <submittedName>
        <fullName evidence="3">Nicotinamidase-like amidase</fullName>
    </submittedName>
</protein>
<accession>R0EQ08</accession>
<sequence length="217" mass="22767">MNAVTTSANLADGLATWIAPSRTAVLVIDIQVDFASPDGALGAYVDMTAVRPAVAAAERLVETARGAGVPVVFVGLFTTPEADSPSWKERLRRRGGNAEDESALCREGEVGSDFYGPKPLPGEAVVKKTRYSGFLGTDLDARLKALGVDTLVVAGLTTECCVDSTVRDAFNLDYHVFVAADACAAYEADIHAASLKVMDLNSAILTDTARVAAAWSV</sequence>
<dbReference type="CDD" id="cd00431">
    <property type="entry name" value="cysteine_hydrolases"/>
    <property type="match status" value="1"/>
</dbReference>
<dbReference type="AlphaFoldDB" id="R0EQ08"/>
<name>R0EQ08_CAUVI</name>
<evidence type="ECO:0000256" key="1">
    <source>
        <dbReference type="ARBA" id="ARBA00022801"/>
    </source>
</evidence>
<dbReference type="Proteomes" id="UP000013063">
    <property type="component" value="Unassembled WGS sequence"/>
</dbReference>
<dbReference type="Gene3D" id="3.40.50.850">
    <property type="entry name" value="Isochorismatase-like"/>
    <property type="match status" value="1"/>
</dbReference>
<evidence type="ECO:0000313" key="3">
    <source>
        <dbReference type="EMBL" id="ENZ83929.1"/>
    </source>
</evidence>
<dbReference type="Pfam" id="PF00857">
    <property type="entry name" value="Isochorismatase"/>
    <property type="match status" value="1"/>
</dbReference>
<evidence type="ECO:0000259" key="2">
    <source>
        <dbReference type="Pfam" id="PF00857"/>
    </source>
</evidence>
<dbReference type="OrthoDB" id="9807387at2"/>
<comment type="caution">
    <text evidence="3">The sequence shown here is derived from an EMBL/GenBank/DDBJ whole genome shotgun (WGS) entry which is preliminary data.</text>
</comment>
<dbReference type="SUPFAM" id="SSF52499">
    <property type="entry name" value="Isochorismatase-like hydrolases"/>
    <property type="match status" value="1"/>
</dbReference>
<reference evidence="3 4" key="1">
    <citation type="journal article" date="2013" name="Genome Announc.">
        <title>Draft Genome Sequence for Caulobacter sp. Strain OR37, a Bacterium Tolerant to Heavy Metals.</title>
        <authorList>
            <person name="Utturkar S.M."/>
            <person name="Bollmann A."/>
            <person name="Brzoska R.M."/>
            <person name="Klingeman D.M."/>
            <person name="Epstein S.E."/>
            <person name="Palumbo A.V."/>
            <person name="Brown S.D."/>
        </authorList>
    </citation>
    <scope>NUCLEOTIDE SEQUENCE [LARGE SCALE GENOMIC DNA]</scope>
    <source>
        <strain evidence="3 4">OR37</strain>
    </source>
</reference>
<gene>
    <name evidence="3" type="ORF">OR37_00437</name>
</gene>